<feature type="chain" id="PRO_5012374613" evidence="1">
    <location>
        <begin position="16"/>
        <end position="235"/>
    </location>
</feature>
<name>A0A212FGU4_DANPL</name>
<evidence type="ECO:0000313" key="2">
    <source>
        <dbReference type="EMBL" id="OWR52949.1"/>
    </source>
</evidence>
<dbReference type="InParanoid" id="A0A212FGU4"/>
<sequence>MKLLFLLVLVSFAAAEEQFYSLQKIDLSKAEENIGEFKKFTDCLLEKGPCSDVYESYRVRVNESLQSACGKCTPELKQFAAKFFEILKNYLPQEYDGFLKKYDPENKFDTTMKSIFLVFLLAFVLNCAIADEQYYVLQKVNLSESSDIIGVMKNLMNCFLERSPCSEAFESYRVRIPEAFQQACKKCSPEQKRFAAEFIQSLKAEMPEDYNDFIKKYDPENKYFDALEAELNKFI</sequence>
<keyword evidence="1" id="KW-0732">Signal</keyword>
<reference evidence="2 3" key="1">
    <citation type="journal article" date="2011" name="Cell">
        <title>The monarch butterfly genome yields insights into long-distance migration.</title>
        <authorList>
            <person name="Zhan S."/>
            <person name="Merlin C."/>
            <person name="Boore J.L."/>
            <person name="Reppert S.M."/>
        </authorList>
    </citation>
    <scope>NUCLEOTIDE SEQUENCE [LARGE SCALE GENOMIC DNA]</scope>
    <source>
        <strain evidence="2">F-2</strain>
    </source>
</reference>
<dbReference type="KEGG" id="dpl:KGM_208389"/>
<dbReference type="EMBL" id="AGBW02008597">
    <property type="protein sequence ID" value="OWR52949.1"/>
    <property type="molecule type" value="Genomic_DNA"/>
</dbReference>
<dbReference type="Pfam" id="PF03392">
    <property type="entry name" value="OS-D"/>
    <property type="match status" value="2"/>
</dbReference>
<protein>
    <submittedName>
        <fullName evidence="2">Chemosensory protein</fullName>
    </submittedName>
</protein>
<keyword evidence="3" id="KW-1185">Reference proteome</keyword>
<dbReference type="SUPFAM" id="SSF100910">
    <property type="entry name" value="Chemosensory protein Csp2"/>
    <property type="match status" value="2"/>
</dbReference>
<dbReference type="Proteomes" id="UP000007151">
    <property type="component" value="Unassembled WGS sequence"/>
</dbReference>
<proteinExistence type="predicted"/>
<dbReference type="AlphaFoldDB" id="A0A212FGU4"/>
<evidence type="ECO:0000256" key="1">
    <source>
        <dbReference type="SAM" id="SignalP"/>
    </source>
</evidence>
<dbReference type="PANTHER" id="PTHR11257">
    <property type="entry name" value="CHEMOSENSORY PROTEIN-RELATED"/>
    <property type="match status" value="1"/>
</dbReference>
<evidence type="ECO:0000313" key="3">
    <source>
        <dbReference type="Proteomes" id="UP000007151"/>
    </source>
</evidence>
<accession>A0A212FGU4</accession>
<dbReference type="Gene3D" id="1.10.2080.10">
    <property type="entry name" value="Insect odorant-binding protein A10/Ejaculatory bulb-specific protein 3"/>
    <property type="match status" value="2"/>
</dbReference>
<gene>
    <name evidence="2" type="ORF">KGM_208389</name>
</gene>
<dbReference type="InterPro" id="IPR005055">
    <property type="entry name" value="A10/PebIII"/>
</dbReference>
<dbReference type="InterPro" id="IPR036682">
    <property type="entry name" value="OS_D_A10/PebIII_sf"/>
</dbReference>
<dbReference type="PANTHER" id="PTHR11257:SF13">
    <property type="entry name" value="GEO07322P1"/>
    <property type="match status" value="1"/>
</dbReference>
<feature type="signal peptide" evidence="1">
    <location>
        <begin position="1"/>
        <end position="15"/>
    </location>
</feature>
<comment type="caution">
    <text evidence="2">The sequence shown here is derived from an EMBL/GenBank/DDBJ whole genome shotgun (WGS) entry which is preliminary data.</text>
</comment>
<organism evidence="2 3">
    <name type="scientific">Danaus plexippus plexippus</name>
    <dbReference type="NCBI Taxonomy" id="278856"/>
    <lineage>
        <taxon>Eukaryota</taxon>
        <taxon>Metazoa</taxon>
        <taxon>Ecdysozoa</taxon>
        <taxon>Arthropoda</taxon>
        <taxon>Hexapoda</taxon>
        <taxon>Insecta</taxon>
        <taxon>Pterygota</taxon>
        <taxon>Neoptera</taxon>
        <taxon>Endopterygota</taxon>
        <taxon>Lepidoptera</taxon>
        <taxon>Glossata</taxon>
        <taxon>Ditrysia</taxon>
        <taxon>Papilionoidea</taxon>
        <taxon>Nymphalidae</taxon>
        <taxon>Danainae</taxon>
        <taxon>Danaini</taxon>
        <taxon>Danaina</taxon>
        <taxon>Danaus</taxon>
        <taxon>Danaus</taxon>
    </lineage>
</organism>